<accession>A0AA89BRJ9</accession>
<feature type="domain" description="Trs120/TRAPPC9 TPR region" evidence="6">
    <location>
        <begin position="511"/>
        <end position="641"/>
    </location>
</feature>
<protein>
    <recommendedName>
        <fullName evidence="10">Trafficking protein particle complex subunit 9</fullName>
    </recommendedName>
</protein>
<dbReference type="InterPro" id="IPR058564">
    <property type="entry name" value="TPR_TRAPPC9_Trs120"/>
</dbReference>
<feature type="compositionally biased region" description="Low complexity" evidence="4">
    <location>
        <begin position="236"/>
        <end position="257"/>
    </location>
</feature>
<reference evidence="8" key="1">
    <citation type="submission" date="2019-08" db="EMBL/GenBank/DDBJ databases">
        <title>The improved chromosome-level genome for the pearl oyster Pinctada fucata martensii using PacBio sequencing and Hi-C.</title>
        <authorList>
            <person name="Zheng Z."/>
        </authorList>
    </citation>
    <scope>NUCLEOTIDE SEQUENCE</scope>
    <source>
        <strain evidence="8">ZZ-2019</strain>
        <tissue evidence="8">Adductor muscle</tissue>
    </source>
</reference>
<dbReference type="AlphaFoldDB" id="A0AA89BRJ9"/>
<dbReference type="InterPro" id="IPR058565">
    <property type="entry name" value="Ig_TRAPPC9_Trs120_1st"/>
</dbReference>
<feature type="compositionally biased region" description="Polar residues" evidence="4">
    <location>
        <begin position="141"/>
        <end position="152"/>
    </location>
</feature>
<evidence type="ECO:0008006" key="10">
    <source>
        <dbReference type="Google" id="ProtNLM"/>
    </source>
</evidence>
<comment type="similarity">
    <text evidence="2">Belongs to the NIBP family.</text>
</comment>
<sequence>MSSIIDYGQSAGDHQTILLLVRHTGSQLSAKKFTKTWERVKKHTCVSVPGQSRSAWIKYKRFYPAENNEWGDFQAHRKALGLICVGECNSRAQFDELFNSYKKVKEEYAGSLYNSRLIVFGLNRDGTAIEISDGNCAQDGQVKTESEQTGTSICGEEDEKDASEGVGGSEEGMVSSTHSEDSGVTSDASPTESMLDQTPTLQETQKPAKSDENDGGQITFISTKSKRTSKKDVSNSKAETATTSSVKKKAASTSSNSISKDATGAEVAFYPSENDATDLDDKLREFITSIFYVLEGKRLDRSFERQDRMQLLCAPFEKKDYVGLDTDTKSFKKKCQGRLRKHLGDLCLQAGLPGEAILHYQTAMDILRPINDTLWVGGCIEGLCSASVIMTYPRNSSALPGLRRNLSLSTKRGSSMMNEAKLRTGSIKHSFSNGLDDLANSGEGKTALNPDDIIEKYREVLSHYSKFKHAGIIEMEASLKACRVLIVQSKYLQASDFLQNVIYINLRISDEDTINRYCTLSQLYCDIGFHRKAAFFKRIAAMQSVAPQNPKHNWAQCYALLLQALEGYNIALDQGPKIHDEQSGWPVLQARVLNELIFSARKMGNVAVAVRHTTFLLHLLQPYLSVTELREITSTLQQLSSRSEVVSQSLALDNGLILPPVALSNIPYVKSFKLMPLRPHLQPKKLDCSTEKVDTGPFIFTPLLLGQTDSQDNMNKVDFNLVAGDLCEVQLMVVNPMPDELNITQMVLLTEGVEMEGYPANPIIPAQSGPCLVKILGRPKSAGDLALNGYQTHVFGIKSTNKLRDLPALSMKELVVSVTPELPQIQVSTELPKAASFLSGQDSVYVVTSGAAVLYTGQSLECLVKVQNTGLQPLELLNVHVNCNSAEKDDLKEMFTWNHDNICSQLPLQPNGIMGFGLCLYGMGDFLSHTESQDNSEPRCVESLLRLDYSGGPGLQAGYCRRCAINFTVDIHPSVVFLSWESLPSHSCDHCYLMFDLQNVSGQELHLVYNTNQTLIFTPNQVRRYVR</sequence>
<evidence type="ECO:0000313" key="8">
    <source>
        <dbReference type="EMBL" id="KAK3088481.1"/>
    </source>
</evidence>
<evidence type="ECO:0000256" key="4">
    <source>
        <dbReference type="SAM" id="MobiDB-lite"/>
    </source>
</evidence>
<dbReference type="Proteomes" id="UP001186944">
    <property type="component" value="Unassembled WGS sequence"/>
</dbReference>
<name>A0AA89BRJ9_PINIB</name>
<evidence type="ECO:0000259" key="5">
    <source>
        <dbReference type="Pfam" id="PF08626"/>
    </source>
</evidence>
<feature type="region of interest" description="Disordered" evidence="4">
    <location>
        <begin position="137"/>
        <end position="257"/>
    </location>
</feature>
<feature type="compositionally biased region" description="Polar residues" evidence="4">
    <location>
        <begin position="182"/>
        <end position="205"/>
    </location>
</feature>
<evidence type="ECO:0000259" key="6">
    <source>
        <dbReference type="Pfam" id="PF26251"/>
    </source>
</evidence>
<evidence type="ECO:0000256" key="3">
    <source>
        <dbReference type="ARBA" id="ARBA00023034"/>
    </source>
</evidence>
<dbReference type="InterPro" id="IPR058563">
    <property type="entry name" value="Trs120_TRAPPC9_N"/>
</dbReference>
<dbReference type="Pfam" id="PF26251">
    <property type="entry name" value="TPR_TRAPPC9-Trs120"/>
    <property type="match status" value="1"/>
</dbReference>
<proteinExistence type="inferred from homology"/>
<evidence type="ECO:0000259" key="7">
    <source>
        <dbReference type="Pfam" id="PF26254"/>
    </source>
</evidence>
<evidence type="ECO:0000256" key="2">
    <source>
        <dbReference type="ARBA" id="ARBA00008459"/>
    </source>
</evidence>
<dbReference type="GO" id="GO:0005802">
    <property type="term" value="C:trans-Golgi network"/>
    <property type="evidence" value="ECO:0007669"/>
    <property type="project" value="TreeGrafter"/>
</dbReference>
<feature type="domain" description="Trs120/TRAPPC9 N-terminal" evidence="5">
    <location>
        <begin position="70"/>
        <end position="400"/>
    </location>
</feature>
<dbReference type="PANTHER" id="PTHR21512">
    <property type="entry name" value="TRAFFICKING PROTEIN PARTICLE COMPLEX SUBUNIT 9"/>
    <property type="match status" value="1"/>
</dbReference>
<dbReference type="PANTHER" id="PTHR21512:SF5">
    <property type="entry name" value="TRAFFICKING PROTEIN PARTICLE COMPLEX SUBUNIT 9"/>
    <property type="match status" value="1"/>
</dbReference>
<comment type="subcellular location">
    <subcellularLocation>
        <location evidence="1">Golgi apparatus</location>
    </subcellularLocation>
</comment>
<evidence type="ECO:0000256" key="1">
    <source>
        <dbReference type="ARBA" id="ARBA00004555"/>
    </source>
</evidence>
<dbReference type="Pfam" id="PF26254">
    <property type="entry name" value="Ig_TRAPPC9-Trs120_1st"/>
    <property type="match status" value="1"/>
</dbReference>
<dbReference type="EMBL" id="VSWD01000011">
    <property type="protein sequence ID" value="KAK3088481.1"/>
    <property type="molecule type" value="Genomic_DNA"/>
</dbReference>
<feature type="domain" description="Trs120/TRAPPC9 first Ig-like" evidence="7">
    <location>
        <begin position="689"/>
        <end position="797"/>
    </location>
</feature>
<dbReference type="Pfam" id="PF08626">
    <property type="entry name" value="TRAPPC9-Trs120"/>
    <property type="match status" value="1"/>
</dbReference>
<comment type="caution">
    <text evidence="8">The sequence shown here is derived from an EMBL/GenBank/DDBJ whole genome shotgun (WGS) entry which is preliminary data.</text>
</comment>
<keyword evidence="3" id="KW-0333">Golgi apparatus</keyword>
<organism evidence="8 9">
    <name type="scientific">Pinctada imbricata</name>
    <name type="common">Atlantic pearl-oyster</name>
    <name type="synonym">Pinctada martensii</name>
    <dbReference type="NCBI Taxonomy" id="66713"/>
    <lineage>
        <taxon>Eukaryota</taxon>
        <taxon>Metazoa</taxon>
        <taxon>Spiralia</taxon>
        <taxon>Lophotrochozoa</taxon>
        <taxon>Mollusca</taxon>
        <taxon>Bivalvia</taxon>
        <taxon>Autobranchia</taxon>
        <taxon>Pteriomorphia</taxon>
        <taxon>Pterioida</taxon>
        <taxon>Pterioidea</taxon>
        <taxon>Pteriidae</taxon>
        <taxon>Pinctada</taxon>
    </lineage>
</organism>
<gene>
    <name evidence="8" type="ORF">FSP39_019701</name>
</gene>
<dbReference type="InterPro" id="IPR013935">
    <property type="entry name" value="Trs120_TRAPPC9"/>
</dbReference>
<keyword evidence="9" id="KW-1185">Reference proteome</keyword>
<evidence type="ECO:0000313" key="9">
    <source>
        <dbReference type="Proteomes" id="UP001186944"/>
    </source>
</evidence>